<organism evidence="1 2">
    <name type="scientific">Empedobacter brevis NBRC 14943 = ATCC 43319</name>
    <dbReference type="NCBI Taxonomy" id="1218108"/>
    <lineage>
        <taxon>Bacteria</taxon>
        <taxon>Pseudomonadati</taxon>
        <taxon>Bacteroidota</taxon>
        <taxon>Flavobacteriia</taxon>
        <taxon>Flavobacteriales</taxon>
        <taxon>Weeksellaceae</taxon>
        <taxon>Empedobacter</taxon>
    </lineage>
</organism>
<accession>A0A511NKE1</accession>
<dbReference type="RefSeq" id="WP_019976944.1">
    <property type="nucleotide sequence ID" value="NZ_BJXC01000027.1"/>
</dbReference>
<comment type="caution">
    <text evidence="1">The sequence shown here is derived from an EMBL/GenBank/DDBJ whole genome shotgun (WGS) entry which is preliminary data.</text>
</comment>
<reference evidence="1 2" key="1">
    <citation type="submission" date="2019-07" db="EMBL/GenBank/DDBJ databases">
        <title>Whole genome shotgun sequence of Empedobacter brevis NBRC 14943.</title>
        <authorList>
            <person name="Hosoyama A."/>
            <person name="Uohara A."/>
            <person name="Ohji S."/>
            <person name="Ichikawa N."/>
        </authorList>
    </citation>
    <scope>NUCLEOTIDE SEQUENCE [LARGE SCALE GENOMIC DNA]</scope>
    <source>
        <strain evidence="1 2">NBRC 14943</strain>
    </source>
</reference>
<dbReference type="GeneID" id="84651494"/>
<evidence type="ECO:0000313" key="2">
    <source>
        <dbReference type="Proteomes" id="UP000321245"/>
    </source>
</evidence>
<dbReference type="STRING" id="1218108.GCA_000382425_03474"/>
<dbReference type="EMBL" id="BJXC01000027">
    <property type="protein sequence ID" value="GEM53269.1"/>
    <property type="molecule type" value="Genomic_DNA"/>
</dbReference>
<dbReference type="Proteomes" id="UP000321245">
    <property type="component" value="Unassembled WGS sequence"/>
</dbReference>
<sequence length="77" mass="8424">MVHDGNGSYSENGTVFLEGFTIHAKKETTTDAFEIVFKDTINGKLTRSSLVDGIINNKYYNLGSLGIDQALSKTSSY</sequence>
<dbReference type="AlphaFoldDB" id="A0A511NKE1"/>
<evidence type="ECO:0000313" key="1">
    <source>
        <dbReference type="EMBL" id="GEM53269.1"/>
    </source>
</evidence>
<protein>
    <submittedName>
        <fullName evidence="1">Uncharacterized protein</fullName>
    </submittedName>
</protein>
<gene>
    <name evidence="1" type="ORF">EB1_30590</name>
</gene>
<name>A0A511NKE1_9FLAO</name>
<keyword evidence="2" id="KW-1185">Reference proteome</keyword>
<proteinExistence type="predicted"/>